<keyword evidence="2" id="KW-1185">Reference proteome</keyword>
<dbReference type="Gene3D" id="3.80.10.10">
    <property type="entry name" value="Ribonuclease Inhibitor"/>
    <property type="match status" value="1"/>
</dbReference>
<dbReference type="SUPFAM" id="SSF52047">
    <property type="entry name" value="RNI-like"/>
    <property type="match status" value="1"/>
</dbReference>
<name>A0ABR3JMC3_9AGAR</name>
<sequence length="258" mass="29029">MPLLHHASITACASLGGVPKAARVHRLTLPHLRSLHLENVSSVLNFVGLPILEELSIVELPGSDLPSLFPHLGPPLKRLAIHLPIHASDELLKILRRTPSLEHLELYSPSIAPQLFSGLTVRASSDQSLPRLETLYIGSADDLQDSLIDMLESRSSLRFSARSFPQQQLDRTRVNLARVFVRFRDWPQLGQLRKRVDRRLRLDGKIEIQMQILGISAPGHYFRSFVTRAGIQDLAWKKLSNDFQRVRGMPSVVKIPGF</sequence>
<reference evidence="2" key="1">
    <citation type="submission" date="2024-06" db="EMBL/GenBank/DDBJ databases">
        <title>Multi-omics analyses provide insights into the biosynthesis of the anticancer antibiotic pleurotin in Hohenbuehelia grisea.</title>
        <authorList>
            <person name="Weaver J.A."/>
            <person name="Alberti F."/>
        </authorList>
    </citation>
    <scope>NUCLEOTIDE SEQUENCE [LARGE SCALE GENOMIC DNA]</scope>
    <source>
        <strain evidence="2">T-177</strain>
    </source>
</reference>
<dbReference type="Proteomes" id="UP001556367">
    <property type="component" value="Unassembled WGS sequence"/>
</dbReference>
<gene>
    <name evidence="1" type="ORF">HGRIS_002989</name>
</gene>
<evidence type="ECO:0000313" key="1">
    <source>
        <dbReference type="EMBL" id="KAL0956881.1"/>
    </source>
</evidence>
<dbReference type="EMBL" id="JASNQZ010000006">
    <property type="protein sequence ID" value="KAL0956881.1"/>
    <property type="molecule type" value="Genomic_DNA"/>
</dbReference>
<comment type="caution">
    <text evidence="1">The sequence shown here is derived from an EMBL/GenBank/DDBJ whole genome shotgun (WGS) entry which is preliminary data.</text>
</comment>
<dbReference type="InterPro" id="IPR032675">
    <property type="entry name" value="LRR_dom_sf"/>
</dbReference>
<protein>
    <submittedName>
        <fullName evidence="1">Uncharacterized protein</fullName>
    </submittedName>
</protein>
<accession>A0ABR3JMC3</accession>
<proteinExistence type="predicted"/>
<evidence type="ECO:0000313" key="2">
    <source>
        <dbReference type="Proteomes" id="UP001556367"/>
    </source>
</evidence>
<organism evidence="1 2">
    <name type="scientific">Hohenbuehelia grisea</name>
    <dbReference type="NCBI Taxonomy" id="104357"/>
    <lineage>
        <taxon>Eukaryota</taxon>
        <taxon>Fungi</taxon>
        <taxon>Dikarya</taxon>
        <taxon>Basidiomycota</taxon>
        <taxon>Agaricomycotina</taxon>
        <taxon>Agaricomycetes</taxon>
        <taxon>Agaricomycetidae</taxon>
        <taxon>Agaricales</taxon>
        <taxon>Pleurotineae</taxon>
        <taxon>Pleurotaceae</taxon>
        <taxon>Hohenbuehelia</taxon>
    </lineage>
</organism>